<gene>
    <name evidence="2" type="ORF">GCM10010211_63180</name>
</gene>
<evidence type="ECO:0000313" key="3">
    <source>
        <dbReference type="Proteomes" id="UP000654471"/>
    </source>
</evidence>
<keyword evidence="3" id="KW-1185">Reference proteome</keyword>
<feature type="compositionally biased region" description="Basic residues" evidence="1">
    <location>
        <begin position="112"/>
        <end position="126"/>
    </location>
</feature>
<feature type="compositionally biased region" description="Low complexity" evidence="1">
    <location>
        <begin position="33"/>
        <end position="42"/>
    </location>
</feature>
<sequence>MSAAASGVRAARQATRSQRVLPVMRLSRRLLPSLRRPARGLSGATSDSYPGLRVGTLPVQRAPARLFLTVHQIWMPPTGTAPGRPDAGRGEQGSPMEPPRTASADDRPSGLAHRRTARPPKNRRDR</sequence>
<comment type="caution">
    <text evidence="2">The sequence shown here is derived from an EMBL/GenBank/DDBJ whole genome shotgun (WGS) entry which is preliminary data.</text>
</comment>
<feature type="region of interest" description="Disordered" evidence="1">
    <location>
        <begin position="74"/>
        <end position="126"/>
    </location>
</feature>
<protein>
    <submittedName>
        <fullName evidence="2">Uncharacterized protein</fullName>
    </submittedName>
</protein>
<evidence type="ECO:0000313" key="2">
    <source>
        <dbReference type="EMBL" id="GGU88169.1"/>
    </source>
</evidence>
<feature type="region of interest" description="Disordered" evidence="1">
    <location>
        <begin position="33"/>
        <end position="53"/>
    </location>
</feature>
<accession>A0ABQ2VJ46</accession>
<name>A0ABQ2VJ46_9ACTN</name>
<dbReference type="Proteomes" id="UP000654471">
    <property type="component" value="Unassembled WGS sequence"/>
</dbReference>
<proteinExistence type="predicted"/>
<organism evidence="2 3">
    <name type="scientific">Streptomyces albospinus</name>
    <dbReference type="NCBI Taxonomy" id="285515"/>
    <lineage>
        <taxon>Bacteria</taxon>
        <taxon>Bacillati</taxon>
        <taxon>Actinomycetota</taxon>
        <taxon>Actinomycetes</taxon>
        <taxon>Kitasatosporales</taxon>
        <taxon>Streptomycetaceae</taxon>
        <taxon>Streptomyces</taxon>
    </lineage>
</organism>
<dbReference type="EMBL" id="BMRP01000031">
    <property type="protein sequence ID" value="GGU88169.1"/>
    <property type="molecule type" value="Genomic_DNA"/>
</dbReference>
<evidence type="ECO:0000256" key="1">
    <source>
        <dbReference type="SAM" id="MobiDB-lite"/>
    </source>
</evidence>
<reference evidence="3" key="1">
    <citation type="journal article" date="2019" name="Int. J. Syst. Evol. Microbiol.">
        <title>The Global Catalogue of Microorganisms (GCM) 10K type strain sequencing project: providing services to taxonomists for standard genome sequencing and annotation.</title>
        <authorList>
            <consortium name="The Broad Institute Genomics Platform"/>
            <consortium name="The Broad Institute Genome Sequencing Center for Infectious Disease"/>
            <person name="Wu L."/>
            <person name="Ma J."/>
        </authorList>
    </citation>
    <scope>NUCLEOTIDE SEQUENCE [LARGE SCALE GENOMIC DNA]</scope>
    <source>
        <strain evidence="3">JCM 3399</strain>
    </source>
</reference>